<dbReference type="Pfam" id="PF00069">
    <property type="entry name" value="Pkinase"/>
    <property type="match status" value="1"/>
</dbReference>
<name>A0A6G0W8Y6_9STRA</name>
<dbReference type="Gene3D" id="1.10.510.10">
    <property type="entry name" value="Transferase(Phosphotransferase) domain 1"/>
    <property type="match status" value="1"/>
</dbReference>
<feature type="domain" description="Protein kinase" evidence="7">
    <location>
        <begin position="98"/>
        <end position="258"/>
    </location>
</feature>
<keyword evidence="2 5" id="KW-0547">Nucleotide-binding</keyword>
<evidence type="ECO:0000256" key="1">
    <source>
        <dbReference type="ARBA" id="ARBA00022679"/>
    </source>
</evidence>
<dbReference type="Gene3D" id="3.30.200.20">
    <property type="entry name" value="Phosphorylase Kinase, domain 1"/>
    <property type="match status" value="1"/>
</dbReference>
<dbReference type="PANTHER" id="PTHR44329">
    <property type="entry name" value="SERINE/THREONINE-PROTEIN KINASE TNNI3K-RELATED"/>
    <property type="match status" value="1"/>
</dbReference>
<accession>A0A6G0W8Y6</accession>
<dbReference type="PROSITE" id="PS00108">
    <property type="entry name" value="PROTEIN_KINASE_ST"/>
    <property type="match status" value="1"/>
</dbReference>
<comment type="similarity">
    <text evidence="6">Belongs to the protein kinase superfamily.</text>
</comment>
<evidence type="ECO:0000256" key="3">
    <source>
        <dbReference type="ARBA" id="ARBA00022777"/>
    </source>
</evidence>
<comment type="caution">
    <text evidence="8">The sequence shown here is derived from an EMBL/GenBank/DDBJ whole genome shotgun (WGS) entry which is preliminary data.</text>
</comment>
<dbReference type="SUPFAM" id="SSF56112">
    <property type="entry name" value="Protein kinase-like (PK-like)"/>
    <property type="match status" value="1"/>
</dbReference>
<keyword evidence="1" id="KW-0808">Transferase</keyword>
<dbReference type="InterPro" id="IPR011009">
    <property type="entry name" value="Kinase-like_dom_sf"/>
</dbReference>
<dbReference type="InterPro" id="IPR008271">
    <property type="entry name" value="Ser/Thr_kinase_AS"/>
</dbReference>
<evidence type="ECO:0000256" key="2">
    <source>
        <dbReference type="ARBA" id="ARBA00022741"/>
    </source>
</evidence>
<gene>
    <name evidence="8" type="ORF">Ae201684_017439</name>
</gene>
<dbReference type="InterPro" id="IPR051681">
    <property type="entry name" value="Ser/Thr_Kinases-Pseudokinases"/>
</dbReference>
<reference evidence="8 9" key="1">
    <citation type="submission" date="2019-07" db="EMBL/GenBank/DDBJ databases">
        <title>Genomics analysis of Aphanomyces spp. identifies a new class of oomycete effector associated with host adaptation.</title>
        <authorList>
            <person name="Gaulin E."/>
        </authorList>
    </citation>
    <scope>NUCLEOTIDE SEQUENCE [LARGE SCALE GENOMIC DNA]</scope>
    <source>
        <strain evidence="8 9">ATCC 201684</strain>
    </source>
</reference>
<dbReference type="Proteomes" id="UP000481153">
    <property type="component" value="Unassembled WGS sequence"/>
</dbReference>
<evidence type="ECO:0000259" key="7">
    <source>
        <dbReference type="PROSITE" id="PS50011"/>
    </source>
</evidence>
<evidence type="ECO:0000313" key="9">
    <source>
        <dbReference type="Proteomes" id="UP000481153"/>
    </source>
</evidence>
<feature type="binding site" evidence="5">
    <location>
        <position position="125"/>
    </location>
    <ligand>
        <name>ATP</name>
        <dbReference type="ChEBI" id="CHEBI:30616"/>
    </ligand>
</feature>
<dbReference type="PROSITE" id="PS50011">
    <property type="entry name" value="PROTEIN_KINASE_DOM"/>
    <property type="match status" value="1"/>
</dbReference>
<organism evidence="8 9">
    <name type="scientific">Aphanomyces euteiches</name>
    <dbReference type="NCBI Taxonomy" id="100861"/>
    <lineage>
        <taxon>Eukaryota</taxon>
        <taxon>Sar</taxon>
        <taxon>Stramenopiles</taxon>
        <taxon>Oomycota</taxon>
        <taxon>Saprolegniomycetes</taxon>
        <taxon>Saprolegniales</taxon>
        <taxon>Verrucalvaceae</taxon>
        <taxon>Aphanomyces</taxon>
    </lineage>
</organism>
<protein>
    <recommendedName>
        <fullName evidence="7">Protein kinase domain-containing protein</fullName>
    </recommendedName>
</protein>
<dbReference type="PROSITE" id="PS00107">
    <property type="entry name" value="PROTEIN_KINASE_ATP"/>
    <property type="match status" value="1"/>
</dbReference>
<dbReference type="InterPro" id="IPR000719">
    <property type="entry name" value="Prot_kinase_dom"/>
</dbReference>
<dbReference type="AlphaFoldDB" id="A0A6G0W8Y6"/>
<keyword evidence="6" id="KW-0723">Serine/threonine-protein kinase</keyword>
<evidence type="ECO:0000256" key="6">
    <source>
        <dbReference type="RuleBase" id="RU000304"/>
    </source>
</evidence>
<sequence length="258" mass="29357">MSSLNAYLESITQACELRQQMDKLGEFNIQIQRGFEYYKRQMALGNVCPDENFENQVEECQRHIARTTNEACKMPRSLAKYKMEPWMLSSNDIQFDPTNNSTILGQGGFATVYKGTYHGQAVAVKQFDQCLCTDSTELEKRIGREIKVWQDISHEPFILSLIGVCTKTSTPVLISALCQTNIRRFVRDWPEKLIPSLYQFASGLVTIHENNIIHQDLKGENILITHYETVAIADFGLSRTVDSSADTKSAFKRRGTLN</sequence>
<evidence type="ECO:0000256" key="5">
    <source>
        <dbReference type="PROSITE-ProRule" id="PRU10141"/>
    </source>
</evidence>
<keyword evidence="3" id="KW-0418">Kinase</keyword>
<evidence type="ECO:0000256" key="4">
    <source>
        <dbReference type="ARBA" id="ARBA00022840"/>
    </source>
</evidence>
<proteinExistence type="inferred from homology"/>
<dbReference type="GO" id="GO:0004674">
    <property type="term" value="F:protein serine/threonine kinase activity"/>
    <property type="evidence" value="ECO:0007669"/>
    <property type="project" value="UniProtKB-KW"/>
</dbReference>
<dbReference type="EMBL" id="VJMJ01000296">
    <property type="protein sequence ID" value="KAF0723768.1"/>
    <property type="molecule type" value="Genomic_DNA"/>
</dbReference>
<dbReference type="InterPro" id="IPR017441">
    <property type="entry name" value="Protein_kinase_ATP_BS"/>
</dbReference>
<dbReference type="PANTHER" id="PTHR44329:SF288">
    <property type="entry name" value="MITOGEN-ACTIVATED PROTEIN KINASE KINASE KINASE 20"/>
    <property type="match status" value="1"/>
</dbReference>
<dbReference type="VEuPathDB" id="FungiDB:AeMF1_008505"/>
<dbReference type="GO" id="GO:0005524">
    <property type="term" value="F:ATP binding"/>
    <property type="evidence" value="ECO:0007669"/>
    <property type="project" value="UniProtKB-UniRule"/>
</dbReference>
<dbReference type="SMART" id="SM00220">
    <property type="entry name" value="S_TKc"/>
    <property type="match status" value="1"/>
</dbReference>
<keyword evidence="9" id="KW-1185">Reference proteome</keyword>
<keyword evidence="4 5" id="KW-0067">ATP-binding</keyword>
<evidence type="ECO:0000313" key="8">
    <source>
        <dbReference type="EMBL" id="KAF0723768.1"/>
    </source>
</evidence>